<organism evidence="1 2">
    <name type="scientific">Cristinia sonorae</name>
    <dbReference type="NCBI Taxonomy" id="1940300"/>
    <lineage>
        <taxon>Eukaryota</taxon>
        <taxon>Fungi</taxon>
        <taxon>Dikarya</taxon>
        <taxon>Basidiomycota</taxon>
        <taxon>Agaricomycotina</taxon>
        <taxon>Agaricomycetes</taxon>
        <taxon>Agaricomycetidae</taxon>
        <taxon>Agaricales</taxon>
        <taxon>Pleurotineae</taxon>
        <taxon>Stephanosporaceae</taxon>
        <taxon>Cristinia</taxon>
    </lineage>
</organism>
<keyword evidence="2" id="KW-1185">Reference proteome</keyword>
<evidence type="ECO:0008006" key="3">
    <source>
        <dbReference type="Google" id="ProtNLM"/>
    </source>
</evidence>
<comment type="caution">
    <text evidence="1">The sequence shown here is derived from an EMBL/GenBank/DDBJ whole genome shotgun (WGS) entry which is preliminary data.</text>
</comment>
<sequence>MRLPPELNDLTLDHLHDDKAALARCALVCRDWTHSVRHHLWNTIQLKATMEDITLKLVHPLATPEIAFHVRNIVVASESPIGKVRGETDMHILHHILSLLSHHPHLQSFTLRNITFSPNVCDGDSCTALRLPSIRKLSIVDVAFDALQDVQWLWCMFPSADRLQLDRVWWTPWSNSRVNNVNPCQHTPRPSYKEFALGHCCSRDTVAKWLLGMSPSLDIQTLRLPLVGIHDVFLADLLRGIGVSLHHLEMGSLGHVKNSTRYKAYLDFSANTELKSISIGVPMYRDPATVLEWMTAILSQIVSTTVTHITFSIFPVHKSQNPKALLDNFDWEALVFVLQRPQFARLSNIIFRLAGQTDYLKYPHNFAPLSAILPDIITSHFDPLLRRGVDVSIL</sequence>
<dbReference type="EMBL" id="JAEVFJ010000004">
    <property type="protein sequence ID" value="KAH8105315.1"/>
    <property type="molecule type" value="Genomic_DNA"/>
</dbReference>
<accession>A0A8K0XTW9</accession>
<dbReference type="AlphaFoldDB" id="A0A8K0XTW9"/>
<evidence type="ECO:0000313" key="1">
    <source>
        <dbReference type="EMBL" id="KAH8105315.1"/>
    </source>
</evidence>
<reference evidence="1" key="1">
    <citation type="journal article" date="2021" name="New Phytol.">
        <title>Evolutionary innovations through gain and loss of genes in the ectomycorrhizal Boletales.</title>
        <authorList>
            <person name="Wu G."/>
            <person name="Miyauchi S."/>
            <person name="Morin E."/>
            <person name="Kuo A."/>
            <person name="Drula E."/>
            <person name="Varga T."/>
            <person name="Kohler A."/>
            <person name="Feng B."/>
            <person name="Cao Y."/>
            <person name="Lipzen A."/>
            <person name="Daum C."/>
            <person name="Hundley H."/>
            <person name="Pangilinan J."/>
            <person name="Johnson J."/>
            <person name="Barry K."/>
            <person name="LaButti K."/>
            <person name="Ng V."/>
            <person name="Ahrendt S."/>
            <person name="Min B."/>
            <person name="Choi I.G."/>
            <person name="Park H."/>
            <person name="Plett J.M."/>
            <person name="Magnuson J."/>
            <person name="Spatafora J.W."/>
            <person name="Nagy L.G."/>
            <person name="Henrissat B."/>
            <person name="Grigoriev I.V."/>
            <person name="Yang Z.L."/>
            <person name="Xu J."/>
            <person name="Martin F.M."/>
        </authorList>
    </citation>
    <scope>NUCLEOTIDE SEQUENCE</scope>
    <source>
        <strain evidence="1">KKN 215</strain>
    </source>
</reference>
<dbReference type="Proteomes" id="UP000813824">
    <property type="component" value="Unassembled WGS sequence"/>
</dbReference>
<gene>
    <name evidence="1" type="ORF">BXZ70DRAFT_1004826</name>
</gene>
<name>A0A8K0XTW9_9AGAR</name>
<protein>
    <recommendedName>
        <fullName evidence="3">F-box domain-containing protein</fullName>
    </recommendedName>
</protein>
<evidence type="ECO:0000313" key="2">
    <source>
        <dbReference type="Proteomes" id="UP000813824"/>
    </source>
</evidence>
<proteinExistence type="predicted"/>
<dbReference type="OrthoDB" id="2800661at2759"/>